<dbReference type="CDD" id="cd02696">
    <property type="entry name" value="MurNAc-LAA"/>
    <property type="match status" value="1"/>
</dbReference>
<feature type="signal peptide" evidence="2">
    <location>
        <begin position="1"/>
        <end position="24"/>
    </location>
</feature>
<reference evidence="4" key="1">
    <citation type="submission" date="2020-10" db="EMBL/GenBank/DDBJ databases">
        <authorList>
            <person name="Gilroy R."/>
        </authorList>
    </citation>
    <scope>NUCLEOTIDE SEQUENCE</scope>
    <source>
        <strain evidence="4">CHK181-108</strain>
    </source>
</reference>
<feature type="domain" description="MurNAc-LAA" evidence="3">
    <location>
        <begin position="112"/>
        <end position="224"/>
    </location>
</feature>
<dbReference type="GO" id="GO:0009253">
    <property type="term" value="P:peptidoglycan catabolic process"/>
    <property type="evidence" value="ECO:0007669"/>
    <property type="project" value="InterPro"/>
</dbReference>
<evidence type="ECO:0000256" key="2">
    <source>
        <dbReference type="SAM" id="SignalP"/>
    </source>
</evidence>
<comment type="caution">
    <text evidence="4">The sequence shown here is derived from an EMBL/GenBank/DDBJ whole genome shotgun (WGS) entry which is preliminary data.</text>
</comment>
<keyword evidence="2" id="KW-0732">Signal</keyword>
<dbReference type="InterPro" id="IPR050695">
    <property type="entry name" value="N-acetylmuramoyl_amidase_3"/>
</dbReference>
<evidence type="ECO:0000313" key="4">
    <source>
        <dbReference type="EMBL" id="HIT85180.1"/>
    </source>
</evidence>
<proteinExistence type="predicted"/>
<organism evidence="4 5">
    <name type="scientific">Candidatus Ornithomonoglobus intestinigallinarum</name>
    <dbReference type="NCBI Taxonomy" id="2840894"/>
    <lineage>
        <taxon>Bacteria</taxon>
        <taxon>Bacillati</taxon>
        <taxon>Bacillota</taxon>
        <taxon>Clostridia</taxon>
        <taxon>Candidatus Ornithomonoglobus</taxon>
    </lineage>
</organism>
<dbReference type="SUPFAM" id="SSF53187">
    <property type="entry name" value="Zn-dependent exopeptidases"/>
    <property type="match status" value="1"/>
</dbReference>
<keyword evidence="1" id="KW-0378">Hydrolase</keyword>
<evidence type="ECO:0000256" key="1">
    <source>
        <dbReference type="ARBA" id="ARBA00022801"/>
    </source>
</evidence>
<evidence type="ECO:0000259" key="3">
    <source>
        <dbReference type="SMART" id="SM00646"/>
    </source>
</evidence>
<dbReference type="GO" id="GO:0008745">
    <property type="term" value="F:N-acetylmuramoyl-L-alanine amidase activity"/>
    <property type="evidence" value="ECO:0007669"/>
    <property type="project" value="InterPro"/>
</dbReference>
<dbReference type="InterPro" id="IPR002508">
    <property type="entry name" value="MurNAc-LAA_cat"/>
</dbReference>
<dbReference type="EMBL" id="DVLU01000040">
    <property type="protein sequence ID" value="HIT85180.1"/>
    <property type="molecule type" value="Genomic_DNA"/>
</dbReference>
<reference evidence="4" key="2">
    <citation type="journal article" date="2021" name="PeerJ">
        <title>Extensive microbial diversity within the chicken gut microbiome revealed by metagenomics and culture.</title>
        <authorList>
            <person name="Gilroy R."/>
            <person name="Ravi A."/>
            <person name="Getino M."/>
            <person name="Pursley I."/>
            <person name="Horton D.L."/>
            <person name="Alikhan N.F."/>
            <person name="Baker D."/>
            <person name="Gharbi K."/>
            <person name="Hall N."/>
            <person name="Watson M."/>
            <person name="Adriaenssens E.M."/>
            <person name="Foster-Nyarko E."/>
            <person name="Jarju S."/>
            <person name="Secka A."/>
            <person name="Antonio M."/>
            <person name="Oren A."/>
            <person name="Chaudhuri R.R."/>
            <person name="La Ragione R."/>
            <person name="Hildebrand F."/>
            <person name="Pallen M.J."/>
        </authorList>
    </citation>
    <scope>NUCLEOTIDE SEQUENCE</scope>
    <source>
        <strain evidence="4">CHK181-108</strain>
    </source>
</reference>
<dbReference type="AlphaFoldDB" id="A0A9D1H279"/>
<dbReference type="PANTHER" id="PTHR30404:SF0">
    <property type="entry name" value="N-ACETYLMURAMOYL-L-ALANINE AMIDASE AMIC"/>
    <property type="match status" value="1"/>
</dbReference>
<accession>A0A9D1H279</accession>
<sequence length="224" mass="23711">MFIPKKQLLAVIAAAAVCITAAVALKIGAVETFSETKITVALDPGHGFPDGGAVGAAGTLEKDVNLAVVQKLAEILESRGNRVVLTRTGDSGLHDGTGTIRQKKIADMKKRVEIINSSGAELLISVHMNALNDSSVTGLHIFYNRAHEEIKPLAEKILSSVSDATGAEAHGAKPAADSLYLMKNTKIPAVLIECGFLSNPDEEKKLNNDEYQSRIAWAIANALS</sequence>
<name>A0A9D1H279_9FIRM</name>
<dbReference type="GO" id="GO:0030288">
    <property type="term" value="C:outer membrane-bounded periplasmic space"/>
    <property type="evidence" value="ECO:0007669"/>
    <property type="project" value="TreeGrafter"/>
</dbReference>
<dbReference type="Pfam" id="PF01520">
    <property type="entry name" value="Amidase_3"/>
    <property type="match status" value="1"/>
</dbReference>
<dbReference type="SMART" id="SM00646">
    <property type="entry name" value="Ami_3"/>
    <property type="match status" value="1"/>
</dbReference>
<protein>
    <submittedName>
        <fullName evidence="4">N-acetylmuramoyl-L-alanine amidase</fullName>
    </submittedName>
</protein>
<evidence type="ECO:0000313" key="5">
    <source>
        <dbReference type="Proteomes" id="UP000824165"/>
    </source>
</evidence>
<dbReference type="Proteomes" id="UP000824165">
    <property type="component" value="Unassembled WGS sequence"/>
</dbReference>
<dbReference type="PANTHER" id="PTHR30404">
    <property type="entry name" value="N-ACETYLMURAMOYL-L-ALANINE AMIDASE"/>
    <property type="match status" value="1"/>
</dbReference>
<dbReference type="Gene3D" id="3.40.630.40">
    <property type="entry name" value="Zn-dependent exopeptidases"/>
    <property type="match status" value="1"/>
</dbReference>
<feature type="chain" id="PRO_5038745159" evidence="2">
    <location>
        <begin position="25"/>
        <end position="224"/>
    </location>
</feature>
<gene>
    <name evidence="4" type="ORF">IAA60_04640</name>
</gene>